<dbReference type="Gramene" id="ONIVA06G23330.1">
    <property type="protein sequence ID" value="ONIVA06G23330.1"/>
    <property type="gene ID" value="ONIVA06G23330"/>
</dbReference>
<protein>
    <submittedName>
        <fullName evidence="1">Uncharacterized protein</fullName>
    </submittedName>
</protein>
<name>A0A0E0HSY6_ORYNI</name>
<evidence type="ECO:0000313" key="2">
    <source>
        <dbReference type="Proteomes" id="UP000006591"/>
    </source>
</evidence>
<evidence type="ECO:0000313" key="1">
    <source>
        <dbReference type="EnsemblPlants" id="ONIVA06G23330.1"/>
    </source>
</evidence>
<reference evidence="1" key="2">
    <citation type="submission" date="2018-04" db="EMBL/GenBank/DDBJ databases">
        <title>OnivRS2 (Oryza nivara Reference Sequence Version 2).</title>
        <authorList>
            <person name="Zhang J."/>
            <person name="Kudrna D."/>
            <person name="Lee S."/>
            <person name="Talag J."/>
            <person name="Rajasekar S."/>
            <person name="Welchert J."/>
            <person name="Hsing Y.-I."/>
            <person name="Wing R.A."/>
        </authorList>
    </citation>
    <scope>NUCLEOTIDE SEQUENCE [LARGE SCALE GENOMIC DNA]</scope>
    <source>
        <strain evidence="1">SL10</strain>
    </source>
</reference>
<dbReference type="STRING" id="4536.A0A0E0HSY6"/>
<accession>A0A0E0HSY6</accession>
<proteinExistence type="predicted"/>
<dbReference type="Proteomes" id="UP000006591">
    <property type="component" value="Chromosome 6"/>
</dbReference>
<sequence length="200" mass="21042">MPRRQMGPRRLAARCTRLCGGSPQHGGFSIRRLTRLSLSVAAPPLSRRRSQQQRCGCVSAGAHIITLLSPPLSLPSSAHTLQSCREAGACSAAAMSIHLRTHAFAANPLCGLSASTTVVSPSATADAFLDASAEATEHPHLSKILSSASPGRCARLRARRPILALGARRIGADVVGVRCHHRLTCTAEVAAPVHADDRLN</sequence>
<organism evidence="1">
    <name type="scientific">Oryza nivara</name>
    <name type="common">Indian wild rice</name>
    <name type="synonym">Oryza sativa f. spontanea</name>
    <dbReference type="NCBI Taxonomy" id="4536"/>
    <lineage>
        <taxon>Eukaryota</taxon>
        <taxon>Viridiplantae</taxon>
        <taxon>Streptophyta</taxon>
        <taxon>Embryophyta</taxon>
        <taxon>Tracheophyta</taxon>
        <taxon>Spermatophyta</taxon>
        <taxon>Magnoliopsida</taxon>
        <taxon>Liliopsida</taxon>
        <taxon>Poales</taxon>
        <taxon>Poaceae</taxon>
        <taxon>BOP clade</taxon>
        <taxon>Oryzoideae</taxon>
        <taxon>Oryzeae</taxon>
        <taxon>Oryzinae</taxon>
        <taxon>Oryza</taxon>
    </lineage>
</organism>
<keyword evidence="2" id="KW-1185">Reference proteome</keyword>
<reference evidence="1" key="1">
    <citation type="submission" date="2015-04" db="UniProtKB">
        <authorList>
            <consortium name="EnsemblPlants"/>
        </authorList>
    </citation>
    <scope>IDENTIFICATION</scope>
    <source>
        <strain evidence="1">SL10</strain>
    </source>
</reference>
<dbReference type="HOGENOM" id="CLU_1368132_0_0_1"/>
<dbReference type="AlphaFoldDB" id="A0A0E0HSY6"/>
<dbReference type="EnsemblPlants" id="ONIVA06G23330.1">
    <property type="protein sequence ID" value="ONIVA06G23330.1"/>
    <property type="gene ID" value="ONIVA06G23330"/>
</dbReference>